<dbReference type="RefSeq" id="WP_057710442.1">
    <property type="nucleotide sequence ID" value="NZ_JAAQYH010000003.1"/>
</dbReference>
<keyword evidence="2" id="KW-0812">Transmembrane</keyword>
<dbReference type="PANTHER" id="PTHR32305">
    <property type="match status" value="1"/>
</dbReference>
<feature type="transmembrane region" description="Helical" evidence="2">
    <location>
        <begin position="671"/>
        <end position="689"/>
    </location>
</feature>
<keyword evidence="2" id="KW-0472">Membrane</keyword>
<feature type="compositionally biased region" description="Polar residues" evidence="1">
    <location>
        <begin position="843"/>
        <end position="852"/>
    </location>
</feature>
<dbReference type="InterPro" id="IPR050708">
    <property type="entry name" value="T6SS_VgrG/RHS"/>
</dbReference>
<dbReference type="EMBL" id="JAAQYH010000003">
    <property type="protein sequence ID" value="NNA72369.1"/>
    <property type="molecule type" value="Genomic_DNA"/>
</dbReference>
<evidence type="ECO:0000313" key="3">
    <source>
        <dbReference type="EMBL" id="NNA72369.1"/>
    </source>
</evidence>
<dbReference type="Proteomes" id="UP000586252">
    <property type="component" value="Unassembled WGS sequence"/>
</dbReference>
<keyword evidence="2" id="KW-1133">Transmembrane helix</keyword>
<evidence type="ECO:0000313" key="6">
    <source>
        <dbReference type="Proteomes" id="UP000586252"/>
    </source>
</evidence>
<feature type="transmembrane region" description="Helical" evidence="2">
    <location>
        <begin position="696"/>
        <end position="715"/>
    </location>
</feature>
<evidence type="ECO:0000256" key="1">
    <source>
        <dbReference type="SAM" id="MobiDB-lite"/>
    </source>
</evidence>
<dbReference type="Gene3D" id="2.180.10.10">
    <property type="entry name" value="RHS repeat-associated core"/>
    <property type="match status" value="1"/>
</dbReference>
<dbReference type="Proteomes" id="UP000535954">
    <property type="component" value="Unassembled WGS sequence"/>
</dbReference>
<evidence type="ECO:0000313" key="4">
    <source>
        <dbReference type="EMBL" id="NNA79062.1"/>
    </source>
</evidence>
<reference evidence="5 6" key="1">
    <citation type="journal article" date="2020" name="Front. Microbiol.">
        <title>Genetic Organization of the aprX-lipA2 Operon Affects the Proteolytic Potential of Pseudomonas Species in Milk.</title>
        <authorList>
            <person name="Maier C."/>
            <person name="Huptas C."/>
            <person name="von Neubeck M."/>
            <person name="Scherer S."/>
            <person name="Wenning M."/>
            <person name="Lucking G."/>
        </authorList>
    </citation>
    <scope>NUCLEOTIDE SEQUENCE [LARGE SCALE GENOMIC DNA]</scope>
    <source>
        <strain evidence="4 6">WS 5404</strain>
        <strain evidence="3 5">WS 5405</strain>
    </source>
</reference>
<dbReference type="EMBL" id="JAAQYI010000005">
    <property type="protein sequence ID" value="NNA79062.1"/>
    <property type="molecule type" value="Genomic_DNA"/>
</dbReference>
<comment type="caution">
    <text evidence="4">The sequence shown here is derived from an EMBL/GenBank/DDBJ whole genome shotgun (WGS) entry which is preliminary data.</text>
</comment>
<protein>
    <submittedName>
        <fullName evidence="4">RHS repeat protein</fullName>
    </submittedName>
</protein>
<name>A0A7Y1MCD7_9PSED</name>
<feature type="region of interest" description="Disordered" evidence="1">
    <location>
        <begin position="834"/>
        <end position="878"/>
    </location>
</feature>
<proteinExistence type="predicted"/>
<dbReference type="AlphaFoldDB" id="A0A7Y1MCD7"/>
<dbReference type="PANTHER" id="PTHR32305:SF15">
    <property type="entry name" value="PROTEIN RHSA-RELATED"/>
    <property type="match status" value="1"/>
</dbReference>
<evidence type="ECO:0000256" key="2">
    <source>
        <dbReference type="SAM" id="Phobius"/>
    </source>
</evidence>
<gene>
    <name evidence="3" type="ORF">HBO13_06900</name>
    <name evidence="4" type="ORF">HBO30_10035</name>
</gene>
<organism evidence="4 6">
    <name type="scientific">Pseudomonas lactis</name>
    <dbReference type="NCBI Taxonomy" id="1615674"/>
    <lineage>
        <taxon>Bacteria</taxon>
        <taxon>Pseudomonadati</taxon>
        <taxon>Pseudomonadota</taxon>
        <taxon>Gammaproteobacteria</taxon>
        <taxon>Pseudomonadales</taxon>
        <taxon>Pseudomonadaceae</taxon>
        <taxon>Pseudomonas</taxon>
    </lineage>
</organism>
<sequence length="967" mass="107216">MSSLHHNTPTLTVVDPRGLTVRSVAYHRNTAQQSPSAQVTRQVFDARGLLQQQWDPRLFELHAADPDVPPNLSHRYSLGGQVLSTDSVDAGRRTRLLGSGGQVVQQWDSRGTRQRFEYDPLLRPVAVFERAQEAAAERCVERMSYAGMTSTEAARNRCGRLIRHDDSAGTLLVERYDVQGNLTEQTRRLCKSHTTPDWPLPVSERDAQLQAQTFITTWQHDALGQRLEQVDARGNRQQSQYGVDGQLTKSEILFKSGARKTLVDQRSVNASGQVLSERLGNGVLSVAEYSDTDGRLTRLSAHLKDSAGKRLQDLFYSYDRVGNVLRIRDAAQPTRWASNAQVEAVSTFEYDSLSRLIKATGRENARNTGTFALPGRVTFGATDDNLWGNYTRHYAYDSAANLTQMRHVPSIGSGYTQRMQVGEHSNHSVMAREGAKAPGLGDGFDQGGNLMALTPGQALTWNGRNQLVRVAQVLRDNGEHDDEVYLYDGAGQRVIKRRVAHGKTQTHTHEVLYLPGLELHRHGPDGEWLNVLLAQGGRHSVRGLQWERQRPEAMPDEQLRFSLDDHLGSSTLELDEKAALLSQESYYPFGATAWWAAKNALEAGYKTRRYSGKERDASGLYYYGFRYYAPWLLRWISADPAGDVDELNLYAMVGNNPMGYVDDDGLQRHPIIDIATLIVTLVLAGYAAQMDARQRVQLAVLGFALGILGVTALGYRQYREQVSLRARRKAFYQQASQEYAQTLGGVHGASEEEVAELADFYLQHRLSTPDTESLAYGLTPGARGGLYGYIGPTKHKDRADIASHTENNPHFTLARLGFLGMELRAPARKVGASPLPAAGLTHTEVQPQTRVTSVGRRGSASEEPAAQPVSPGPSSGLEPERLVIDVESVLNELRGPGGGILRNVINRLEARTLDFHTGHAMAGGQNVRSFDLPGYRGQRGRGAYRVMIQHTSGLNYRAVRVMNPHRR</sequence>
<dbReference type="NCBIfam" id="TIGR03696">
    <property type="entry name" value="Rhs_assc_core"/>
    <property type="match status" value="1"/>
</dbReference>
<evidence type="ECO:0000313" key="5">
    <source>
        <dbReference type="Proteomes" id="UP000535954"/>
    </source>
</evidence>
<accession>A0A7Y1MCD7</accession>
<dbReference type="GeneID" id="45733031"/>
<dbReference type="InterPro" id="IPR022385">
    <property type="entry name" value="Rhs_assc_core"/>
</dbReference>